<keyword evidence="12" id="KW-0677">Repeat</keyword>
<reference evidence="28" key="1">
    <citation type="submission" date="2013-06" db="EMBL/GenBank/DDBJ databases">
        <authorList>
            <person name="Zhao Q."/>
        </authorList>
    </citation>
    <scope>NUCLEOTIDE SEQUENCE</scope>
    <source>
        <strain evidence="28">cv. W1943</strain>
    </source>
</reference>
<feature type="binding site" evidence="22">
    <location>
        <position position="1343"/>
    </location>
    <ligand>
        <name>ATP</name>
        <dbReference type="ChEBI" id="CHEBI:30616"/>
    </ligand>
</feature>
<feature type="binding site" evidence="22">
    <location>
        <position position="2268"/>
    </location>
    <ligand>
        <name>ATP</name>
        <dbReference type="ChEBI" id="CHEBI:30616"/>
    </ligand>
</feature>
<keyword evidence="16 24" id="KW-1133">Transmembrane helix</keyword>
<evidence type="ECO:0000256" key="4">
    <source>
        <dbReference type="ARBA" id="ARBA00012513"/>
    </source>
</evidence>
<evidence type="ECO:0000256" key="18">
    <source>
        <dbReference type="ARBA" id="ARBA00023170"/>
    </source>
</evidence>
<dbReference type="GO" id="GO:0002229">
    <property type="term" value="P:defense response to oomycetes"/>
    <property type="evidence" value="ECO:0007669"/>
    <property type="project" value="UniProtKB-ARBA"/>
</dbReference>
<keyword evidence="19" id="KW-0325">Glycoprotein</keyword>
<sequence>MVVSYSCTAGTKLAWILSLLLILVAATQVHGVSPGGFLNIDCGLTNRSTYNDTDTTLTYVSDREFVEGGNGKSYDIMAQYIADATNEQEKTLRSFPDGQRNCYTLPTNSSKKYLIRATFTYGNYDGLNSSEKGSLFLFGLHIGVNFWATVNLTNWGSSDTMYKEVITVAPDKFISVCLINLGSGTPFVSTLDLRELDGAMFPFLNLSVSISHLARQRYGSVDDYITRYPTDPFDRFWEAALRYKFPFLNMTTNQDVTKLPGNDDFQVPMPILQKASTISSNFSEFNVSVIFPDNMKNIDNINNIDYRSLELLPIFHFADIGGNNQNRTFDIYNDGNLMFPNYIPPLFRAESTYQSGKFLRKRGLNFTLRKTPSSELQPLINAFEVYSLVHTDNLTTSPDDVDYMKEVKKYYSYTRNWNGDPCSPREYSWQGLACDYANGNKNPRITRINLSASGLIGGLHIAFMKMASLENFDSSCGIPPTPCTGLYPLEAVLERLEFAGKSAEQEDYSIYEEEAPLHIDIKRFTYAELKLITNNFQSIIGKGGFGTVYHGILENNDEVAVKVLVETSIAESKDFLPEVQTLSKVHHKNLVTLVGYCQNRKCLALVYDFMPRGNLQQLLRGGYDSSLNWEERLHIALDAAQGLEYLHESCSPSIVHRDVKTPNILLDKNLVAKISDFGLSRAFNAAHTHISTVVAGTLGYLDPEYHATFQLTVKTDVYSFGIVLLEIVTGQPPVFMDPQTVHLPNWVRQKIDKGSIHDVVDKKLLDQYDATHLQTVIDLAMNCLENTSIDRPSMTEVVSVLKVLFTVAISSEKRSVTSTPQEKNVMDADIPRQFHLMISGATTTSYDNEGSSSQSGPTGGMSEISYISGRPRRPMLKQKDLMVISYSCSAGTKLTWILSLLLILVAATQVHGVSPPGFLNVDCGLTNRSTYNDTDTTLTYVSDREFVESGKSYDIMAQYMADATNEQEKTKKYLIRATFTYGNYDGRNSSESGSPFLFGLHIGINFWTMVNLTKLPSSNTIWKELIMVAPGNSVSVCLINNELGTPFISTLDLRPLQDTMYPFVNVSVAVSYFSRQRYGQVNDVITRYPEDVYDRFWEGAFHTRSYPWINLNTTQEVKRLPGDEKFMVPNTILQKASTINITFSWLNITVRGANNLLGLGDLELLPVFHFAEIASNTTRLFDIYSDSEELFANFSPSPFQVDSMYQNGRFLPGVSSTFTLRKQPTSQPPLINAFEVYSLVRIATASDDGEQNSGLNSDIFVYTLYSRAKWIEPFVNCDLAGKSKEHDDYDMYEEDTPLHTDTRRFTYTELKTITNNFQSIIGKGGFGMVYHGILDNGEEVAVKVLRETSITLSKDFLPEVQILSKVQHKNLVTFLGYCHNKKCLALVYDFMARGNLQEVLRGGLEYLHESCTPPIVHRDVKTANILLDKNLVAMISDFGLSRSYTPAHTHISTVAAGTVGYLDPEYHATFHLTVKADVYSFGIVLLEIITGQPSVLVDSEPVHLPNWVRQKIAEGSIHDAVDSRLRHQYDATSIQSVIDLAMSCVENTSTDRPSMTDIVIKLKECLPAGTGEMQLVSRSYKQKEAMDADIARQFQLLISGVSIESIEGNSTPANQRVVDRRSRRWPPSLSSPSPDTARSGRTQTRAAQRSPPGGLPWCPTHARVIEGGGRKERCPTGLPAACSGSGEAGESNKGVDGYCLGFTNIDCGFVDGESYTDSTTNLTYVPDHEFVEGGTHHEVVPKLISGSTDEQEKTLRSFPDGQRNCYTIPSTSGKKYLIRTTFTYGNYDGLRSSENGSLFLFGLHIGVNFWTTVNLTKQDSSDTIWKEVLTVAPDEFIYVCLVNFGSGTPFISALELRQLDDPMYPFLNLFVSVSYFTRMRFGAVDDFITRYPTDLFDRFWEAAQCYSYPWLNLTTNQTVNKLPGNDNFQVPTLIVQKASTINSGFSWLNISITAGDNLNGQSLELLPIFHFAEIEKNRPNRTFQIYSDGNELHQAFSPSYLQVDSVYLRDRYLHESGTTFTLCKTNSSELPPLINAFEAYSLVRMENLTTDTINVSSMKQVKTQYNVQRRSWNGDPCSPKEYTWEGVKCNYYDGKQNPRIILVNLSASRLSGWINPSFRNMSLEILNLSYNQLIGSVPDYLFKRYKAGLLELRLEGNPMCSNISESYCAMQADKAKKNTATLLIAVIVPVVAITLMLFLWMLCCKGKPKEHDDYDMYEEENPLHSDTRRFTYTELRTITNNFQSIIGNGGFGTVYHGILGNGEEVAVKVLRETSRALSKDFLPEVQTLSKVHHKNLVTFLGYCLNKKCLALVYDFMSRGNLQEVLRGGLEYLHESCTPAIVHRDVKTANILLDENLVAMISDFGLSRSYTPAHTHISTIAAGTVGYLDPEYHATFQLTVKADVYSFGIVLLEIITGQPSVLVDPEPVHLPNWVRQKIARGSIHDAVDSRLMHQYDATSVQSVIDLAMNCVGNVSIDRPSMTEIVIKLKECLLAGTGKKQLVSGSYKQKDAMDAGIARQFQLLISGVPIDGDGCACATHREEMINHCNGKMPAFRSSAPQPPPAIRPTIHDPRAAMPPRSGARPAVVGLGELAAKQADRRSKQGSAAASMAGGRLGGFWEERECGRAASRPGDACGPSSERLRAGTRTRPTSHGPTPDLPPNFFRF</sequence>
<feature type="domain" description="Protein kinase" evidence="26">
    <location>
        <begin position="2240"/>
        <end position="2491"/>
    </location>
</feature>
<evidence type="ECO:0000256" key="24">
    <source>
        <dbReference type="SAM" id="Phobius"/>
    </source>
</evidence>
<evidence type="ECO:0000256" key="23">
    <source>
        <dbReference type="SAM" id="MobiDB-lite"/>
    </source>
</evidence>
<evidence type="ECO:0000256" key="9">
    <source>
        <dbReference type="ARBA" id="ARBA00022679"/>
    </source>
</evidence>
<comment type="similarity">
    <text evidence="2">In the N-terminal section; belongs to the leguminous lectin family.</text>
</comment>
<dbReference type="GO" id="GO:0004674">
    <property type="term" value="F:protein serine/threonine kinase activity"/>
    <property type="evidence" value="ECO:0007669"/>
    <property type="project" value="UniProtKB-KW"/>
</dbReference>
<evidence type="ECO:0000256" key="10">
    <source>
        <dbReference type="ARBA" id="ARBA00022692"/>
    </source>
</evidence>
<dbReference type="PROSITE" id="PS00108">
    <property type="entry name" value="PROTEIN_KINASE_ST"/>
    <property type="match status" value="3"/>
</dbReference>
<evidence type="ECO:0000256" key="3">
    <source>
        <dbReference type="ARBA" id="ARBA00010217"/>
    </source>
</evidence>
<keyword evidence="5" id="KW-1003">Cell membrane</keyword>
<feature type="domain" description="Protein kinase" evidence="26">
    <location>
        <begin position="534"/>
        <end position="805"/>
    </location>
</feature>
<evidence type="ECO:0000256" key="13">
    <source>
        <dbReference type="ARBA" id="ARBA00022741"/>
    </source>
</evidence>
<dbReference type="InterPro" id="IPR024788">
    <property type="entry name" value="Malectin-like_Carb-bd_dom"/>
</dbReference>
<dbReference type="SUPFAM" id="SSF52058">
    <property type="entry name" value="L domain-like"/>
    <property type="match status" value="1"/>
</dbReference>
<evidence type="ECO:0000256" key="17">
    <source>
        <dbReference type="ARBA" id="ARBA00023136"/>
    </source>
</evidence>
<keyword evidence="6" id="KW-0723">Serine/threonine-protein kinase</keyword>
<keyword evidence="8" id="KW-0433">Leucine-rich repeat</keyword>
<dbReference type="Gramene" id="ORUFI01G37940.2">
    <property type="protein sequence ID" value="ORUFI01G37940.2"/>
    <property type="gene ID" value="ORUFI01G37940"/>
</dbReference>
<comment type="catalytic activity">
    <reaction evidence="20">
        <text>L-threonyl-[protein] + ATP = O-phospho-L-threonyl-[protein] + ADP + H(+)</text>
        <dbReference type="Rhea" id="RHEA:46608"/>
        <dbReference type="Rhea" id="RHEA-COMP:11060"/>
        <dbReference type="Rhea" id="RHEA-COMP:11605"/>
        <dbReference type="ChEBI" id="CHEBI:15378"/>
        <dbReference type="ChEBI" id="CHEBI:30013"/>
        <dbReference type="ChEBI" id="CHEBI:30616"/>
        <dbReference type="ChEBI" id="CHEBI:61977"/>
        <dbReference type="ChEBI" id="CHEBI:456216"/>
        <dbReference type="EC" id="2.7.11.1"/>
    </reaction>
</comment>
<dbReference type="Proteomes" id="UP000008022">
    <property type="component" value="Unassembled WGS sequence"/>
</dbReference>
<dbReference type="SUPFAM" id="SSF56112">
    <property type="entry name" value="Protein kinase-like (PK-like)"/>
    <property type="match status" value="3"/>
</dbReference>
<dbReference type="InterPro" id="IPR011009">
    <property type="entry name" value="Kinase-like_dom_sf"/>
</dbReference>
<name>A0A0E0N3W8_ORYRU</name>
<evidence type="ECO:0000256" key="12">
    <source>
        <dbReference type="ARBA" id="ARBA00022737"/>
    </source>
</evidence>
<keyword evidence="17 24" id="KW-0472">Membrane</keyword>
<evidence type="ECO:0000256" key="19">
    <source>
        <dbReference type="ARBA" id="ARBA00023180"/>
    </source>
</evidence>
<feature type="region of interest" description="Disordered" evidence="23">
    <location>
        <begin position="1609"/>
        <end position="1659"/>
    </location>
</feature>
<feature type="chain" id="PRO_5002368479" description="non-specific serine/threonine protein kinase" evidence="25">
    <location>
        <begin position="32"/>
        <end position="2665"/>
    </location>
</feature>
<evidence type="ECO:0000256" key="16">
    <source>
        <dbReference type="ARBA" id="ARBA00022989"/>
    </source>
</evidence>
<feature type="domain" description="Protein kinase" evidence="26">
    <location>
        <begin position="1315"/>
        <end position="1566"/>
    </location>
</feature>
<keyword evidence="9" id="KW-0808">Transferase</keyword>
<dbReference type="FunFam" id="3.30.200.20:FF:000178">
    <property type="entry name" value="serine/threonine-protein kinase PBS1-like"/>
    <property type="match status" value="3"/>
</dbReference>
<keyword evidence="13 22" id="KW-0547">Nucleotide-binding</keyword>
<keyword evidence="7" id="KW-0597">Phosphoprotein</keyword>
<evidence type="ECO:0000256" key="15">
    <source>
        <dbReference type="ARBA" id="ARBA00022840"/>
    </source>
</evidence>
<organism evidence="27 28">
    <name type="scientific">Oryza rufipogon</name>
    <name type="common">Brownbeard rice</name>
    <name type="synonym">Asian wild rice</name>
    <dbReference type="NCBI Taxonomy" id="4529"/>
    <lineage>
        <taxon>Eukaryota</taxon>
        <taxon>Viridiplantae</taxon>
        <taxon>Streptophyta</taxon>
        <taxon>Embryophyta</taxon>
        <taxon>Tracheophyta</taxon>
        <taxon>Spermatophyta</taxon>
        <taxon>Magnoliopsida</taxon>
        <taxon>Liliopsida</taxon>
        <taxon>Poales</taxon>
        <taxon>Poaceae</taxon>
        <taxon>BOP clade</taxon>
        <taxon>Oryzoideae</taxon>
        <taxon>Oryzeae</taxon>
        <taxon>Oryzinae</taxon>
        <taxon>Oryza</taxon>
    </lineage>
</organism>
<dbReference type="Pfam" id="PF12819">
    <property type="entry name" value="Malectin_like"/>
    <property type="match status" value="3"/>
</dbReference>
<protein>
    <recommendedName>
        <fullName evidence="4">non-specific serine/threonine protein kinase</fullName>
        <ecNumber evidence="4">2.7.11.1</ecNumber>
    </recommendedName>
</protein>
<dbReference type="PROSITE" id="PS51450">
    <property type="entry name" value="LRR"/>
    <property type="match status" value="1"/>
</dbReference>
<dbReference type="SMART" id="SM00220">
    <property type="entry name" value="S_TKc"/>
    <property type="match status" value="3"/>
</dbReference>
<evidence type="ECO:0000256" key="22">
    <source>
        <dbReference type="PROSITE-ProRule" id="PRU10141"/>
    </source>
</evidence>
<dbReference type="GO" id="GO:0005524">
    <property type="term" value="F:ATP binding"/>
    <property type="evidence" value="ECO:0007669"/>
    <property type="project" value="UniProtKB-UniRule"/>
</dbReference>
<dbReference type="PROSITE" id="PS00107">
    <property type="entry name" value="PROTEIN_KINASE_ATP"/>
    <property type="match status" value="3"/>
</dbReference>
<evidence type="ECO:0000256" key="11">
    <source>
        <dbReference type="ARBA" id="ARBA00022729"/>
    </source>
</evidence>
<dbReference type="Pfam" id="PF00069">
    <property type="entry name" value="Pkinase"/>
    <property type="match status" value="1"/>
</dbReference>
<comment type="subcellular location">
    <subcellularLocation>
        <location evidence="1">Cell membrane</location>
        <topology evidence="1">Single-pass type I membrane protein</topology>
    </subcellularLocation>
</comment>
<accession>A0A0E0N3W8</accession>
<dbReference type="CDD" id="cd14066">
    <property type="entry name" value="STKc_IRAK"/>
    <property type="match status" value="1"/>
</dbReference>
<feature type="signal peptide" evidence="25">
    <location>
        <begin position="1"/>
        <end position="31"/>
    </location>
</feature>
<keyword evidence="15 22" id="KW-0067">ATP-binding</keyword>
<dbReference type="Gene3D" id="3.30.200.20">
    <property type="entry name" value="Phosphorylase Kinase, domain 1"/>
    <property type="match status" value="3"/>
</dbReference>
<dbReference type="PANTHER" id="PTHR45631:SF204">
    <property type="entry name" value="OS01G0810800 PROTEIN"/>
    <property type="match status" value="1"/>
</dbReference>
<feature type="region of interest" description="Disordered" evidence="23">
    <location>
        <begin position="2625"/>
        <end position="2665"/>
    </location>
</feature>
<dbReference type="InterPro" id="IPR032675">
    <property type="entry name" value="LRR_dom_sf"/>
</dbReference>
<reference evidence="27" key="2">
    <citation type="submission" date="2015-06" db="UniProtKB">
        <authorList>
            <consortium name="EnsemblPlants"/>
        </authorList>
    </citation>
    <scope>IDENTIFICATION</scope>
</reference>
<dbReference type="InterPro" id="IPR008271">
    <property type="entry name" value="Ser/Thr_kinase_AS"/>
</dbReference>
<feature type="compositionally biased region" description="Low complexity" evidence="23">
    <location>
        <begin position="1625"/>
        <end position="1634"/>
    </location>
</feature>
<dbReference type="PANTHER" id="PTHR45631">
    <property type="entry name" value="OS07G0107800 PROTEIN-RELATED"/>
    <property type="match status" value="1"/>
</dbReference>
<evidence type="ECO:0000313" key="28">
    <source>
        <dbReference type="Proteomes" id="UP000008022"/>
    </source>
</evidence>
<evidence type="ECO:0000259" key="26">
    <source>
        <dbReference type="PROSITE" id="PS50011"/>
    </source>
</evidence>
<evidence type="ECO:0000256" key="7">
    <source>
        <dbReference type="ARBA" id="ARBA00022553"/>
    </source>
</evidence>
<dbReference type="FunFam" id="1.10.510.10:FF:000240">
    <property type="entry name" value="Lectin-domain containing receptor kinase A4.3"/>
    <property type="match status" value="2"/>
</dbReference>
<dbReference type="PROSITE" id="PS50011">
    <property type="entry name" value="PROTEIN_KINASE_DOM"/>
    <property type="match status" value="3"/>
</dbReference>
<comment type="catalytic activity">
    <reaction evidence="21">
        <text>L-seryl-[protein] + ATP = O-phospho-L-seryl-[protein] + ADP + H(+)</text>
        <dbReference type="Rhea" id="RHEA:17989"/>
        <dbReference type="Rhea" id="RHEA-COMP:9863"/>
        <dbReference type="Rhea" id="RHEA-COMP:11604"/>
        <dbReference type="ChEBI" id="CHEBI:15378"/>
        <dbReference type="ChEBI" id="CHEBI:29999"/>
        <dbReference type="ChEBI" id="CHEBI:30616"/>
        <dbReference type="ChEBI" id="CHEBI:83421"/>
        <dbReference type="ChEBI" id="CHEBI:456216"/>
        <dbReference type="EC" id="2.7.11.1"/>
    </reaction>
</comment>
<dbReference type="InterPro" id="IPR001611">
    <property type="entry name" value="Leu-rich_rpt"/>
</dbReference>
<dbReference type="EC" id="2.7.11.1" evidence="4"/>
<keyword evidence="18" id="KW-0675">Receptor</keyword>
<evidence type="ECO:0000256" key="1">
    <source>
        <dbReference type="ARBA" id="ARBA00004251"/>
    </source>
</evidence>
<dbReference type="InterPro" id="IPR017441">
    <property type="entry name" value="Protein_kinase_ATP_BS"/>
</dbReference>
<dbReference type="FunFam" id="1.10.510.10:FF:000146">
    <property type="entry name" value="LRR receptor-like serine/threonine-protein kinase IOS1"/>
    <property type="match status" value="1"/>
</dbReference>
<dbReference type="InterPro" id="IPR000719">
    <property type="entry name" value="Prot_kinase_dom"/>
</dbReference>
<comment type="similarity">
    <text evidence="3">In the C-terminal section; belongs to the protein kinase superfamily. Ser/Thr protein kinase family.</text>
</comment>
<evidence type="ECO:0000256" key="8">
    <source>
        <dbReference type="ARBA" id="ARBA00022614"/>
    </source>
</evidence>
<proteinExistence type="inferred from homology"/>
<evidence type="ECO:0000256" key="5">
    <source>
        <dbReference type="ARBA" id="ARBA00022475"/>
    </source>
</evidence>
<evidence type="ECO:0000256" key="6">
    <source>
        <dbReference type="ARBA" id="ARBA00022527"/>
    </source>
</evidence>
<keyword evidence="14" id="KW-0418">Kinase</keyword>
<dbReference type="GO" id="GO:0005886">
    <property type="term" value="C:plasma membrane"/>
    <property type="evidence" value="ECO:0007669"/>
    <property type="project" value="UniProtKB-SubCell"/>
</dbReference>
<evidence type="ECO:0000256" key="25">
    <source>
        <dbReference type="SAM" id="SignalP"/>
    </source>
</evidence>
<dbReference type="Pfam" id="PF07714">
    <property type="entry name" value="PK_Tyr_Ser-Thr"/>
    <property type="match status" value="2"/>
</dbReference>
<feature type="binding site" evidence="22">
    <location>
        <position position="562"/>
    </location>
    <ligand>
        <name>ATP</name>
        <dbReference type="ChEBI" id="CHEBI:30616"/>
    </ligand>
</feature>
<dbReference type="Gene3D" id="1.10.510.10">
    <property type="entry name" value="Transferase(Phosphotransferase) domain 1"/>
    <property type="match status" value="3"/>
</dbReference>
<keyword evidence="10 24" id="KW-0812">Transmembrane</keyword>
<feature type="transmembrane region" description="Helical" evidence="24">
    <location>
        <begin position="2180"/>
        <end position="2202"/>
    </location>
</feature>
<keyword evidence="28" id="KW-1185">Reference proteome</keyword>
<evidence type="ECO:0000256" key="21">
    <source>
        <dbReference type="ARBA" id="ARBA00048679"/>
    </source>
</evidence>
<dbReference type="InterPro" id="IPR001245">
    <property type="entry name" value="Ser-Thr/Tyr_kinase_cat_dom"/>
</dbReference>
<dbReference type="Gene3D" id="3.80.10.10">
    <property type="entry name" value="Ribonuclease Inhibitor"/>
    <property type="match status" value="1"/>
</dbReference>
<keyword evidence="11 25" id="KW-0732">Signal</keyword>
<dbReference type="EnsemblPlants" id="ORUFI01G37940.2">
    <property type="protein sequence ID" value="ORUFI01G37940.2"/>
    <property type="gene ID" value="ORUFI01G37940"/>
</dbReference>
<evidence type="ECO:0000256" key="14">
    <source>
        <dbReference type="ARBA" id="ARBA00022777"/>
    </source>
</evidence>
<evidence type="ECO:0000256" key="2">
    <source>
        <dbReference type="ARBA" id="ARBA00008536"/>
    </source>
</evidence>
<evidence type="ECO:0000313" key="27">
    <source>
        <dbReference type="EnsemblPlants" id="ORUFI01G37940.2"/>
    </source>
</evidence>
<evidence type="ECO:0000256" key="20">
    <source>
        <dbReference type="ARBA" id="ARBA00047899"/>
    </source>
</evidence>